<dbReference type="CDD" id="cd12843">
    <property type="entry name" value="Bvu_2165_C_like"/>
    <property type="match status" value="1"/>
</dbReference>
<feature type="compositionally biased region" description="Acidic residues" evidence="1">
    <location>
        <begin position="273"/>
        <end position="283"/>
    </location>
</feature>
<dbReference type="Pfam" id="PF14848">
    <property type="entry name" value="HU-DNA_bdg"/>
    <property type="match status" value="1"/>
</dbReference>
<evidence type="ECO:0000313" key="4">
    <source>
        <dbReference type="EMBL" id="HIZ32947.1"/>
    </source>
</evidence>
<gene>
    <name evidence="4" type="ORF">H9814_05275</name>
</gene>
<dbReference type="Pfam" id="PF14734">
    <property type="entry name" value="DUF4469"/>
    <property type="match status" value="1"/>
</dbReference>
<organism evidence="4 5">
    <name type="scientific">Candidatus Bacteroides merdigallinarum</name>
    <dbReference type="NCBI Taxonomy" id="2838473"/>
    <lineage>
        <taxon>Bacteria</taxon>
        <taxon>Pseudomonadati</taxon>
        <taxon>Bacteroidota</taxon>
        <taxon>Bacteroidia</taxon>
        <taxon>Bacteroidales</taxon>
        <taxon>Bacteroidaceae</taxon>
        <taxon>Bacteroides</taxon>
    </lineage>
</organism>
<evidence type="ECO:0000259" key="2">
    <source>
        <dbReference type="Pfam" id="PF14734"/>
    </source>
</evidence>
<dbReference type="AlphaFoldDB" id="A0A9D2J1M8"/>
<sequence length="283" mass="30370">MSTTFQNLISLMAYEAVLTERKDDYYLRAKTVGSLDLRSIAREYAAQNNLNEDQVYAILNGAEQIKARAVASGYIVNTPTALYQPSATGTVLKADLSKPVDHDKVKVYATISQGPQMREAMQACRLEIFTQPAVVGPLLNGAVAETRAADGTTLTRTAPTPGKNLTLTGRNIKVVGTDPSVGVTLTSVENPDTVIRITPADITINEPTRLIFVLPTTVTDGLWTVSVTTQFGSNRIMVKKPRTYVLDTPLAVGTAYVPPTESEGSDTEQPGGGEEEGEEGTYG</sequence>
<evidence type="ECO:0000259" key="3">
    <source>
        <dbReference type="Pfam" id="PF14848"/>
    </source>
</evidence>
<evidence type="ECO:0000313" key="5">
    <source>
        <dbReference type="Proteomes" id="UP000824028"/>
    </source>
</evidence>
<dbReference type="InterPro" id="IPR027824">
    <property type="entry name" value="DUF4469"/>
</dbReference>
<dbReference type="EMBL" id="DXBX01000037">
    <property type="protein sequence ID" value="HIZ32947.1"/>
    <property type="molecule type" value="Genomic_DNA"/>
</dbReference>
<proteinExistence type="predicted"/>
<dbReference type="InterPro" id="IPR049893">
    <property type="entry name" value="Bvu_2165-like_IHF-HU-DNA_bdg"/>
</dbReference>
<comment type="caution">
    <text evidence="4">The sequence shown here is derived from an EMBL/GenBank/DDBJ whole genome shotgun (WGS) entry which is preliminary data.</text>
</comment>
<name>A0A9D2J1M8_9BACE</name>
<reference evidence="4" key="1">
    <citation type="journal article" date="2021" name="PeerJ">
        <title>Extensive microbial diversity within the chicken gut microbiome revealed by metagenomics and culture.</title>
        <authorList>
            <person name="Gilroy R."/>
            <person name="Ravi A."/>
            <person name="Getino M."/>
            <person name="Pursley I."/>
            <person name="Horton D.L."/>
            <person name="Alikhan N.F."/>
            <person name="Baker D."/>
            <person name="Gharbi K."/>
            <person name="Hall N."/>
            <person name="Watson M."/>
            <person name="Adriaenssens E.M."/>
            <person name="Foster-Nyarko E."/>
            <person name="Jarju S."/>
            <person name="Secka A."/>
            <person name="Antonio M."/>
            <person name="Oren A."/>
            <person name="Chaudhuri R.R."/>
            <person name="La Ragione R."/>
            <person name="Hildebrand F."/>
            <person name="Pallen M.J."/>
        </authorList>
    </citation>
    <scope>NUCLEOTIDE SEQUENCE</scope>
    <source>
        <strain evidence="4">ChiHjej9B8-1298</strain>
    </source>
</reference>
<dbReference type="Gene3D" id="2.70.50.70">
    <property type="match status" value="1"/>
</dbReference>
<feature type="domain" description="DUF4469" evidence="2">
    <location>
        <begin position="160"/>
        <end position="244"/>
    </location>
</feature>
<feature type="region of interest" description="Disordered" evidence="1">
    <location>
        <begin position="255"/>
        <end position="283"/>
    </location>
</feature>
<reference evidence="4" key="2">
    <citation type="submission" date="2021-04" db="EMBL/GenBank/DDBJ databases">
        <authorList>
            <person name="Gilroy R."/>
        </authorList>
    </citation>
    <scope>NUCLEOTIDE SEQUENCE</scope>
    <source>
        <strain evidence="4">ChiHjej9B8-1298</strain>
    </source>
</reference>
<feature type="domain" description="Bvu-2165-like IHF-HU-like DNA-binding" evidence="3">
    <location>
        <begin position="14"/>
        <end position="128"/>
    </location>
</feature>
<evidence type="ECO:0000256" key="1">
    <source>
        <dbReference type="SAM" id="MobiDB-lite"/>
    </source>
</evidence>
<dbReference type="Proteomes" id="UP000824028">
    <property type="component" value="Unassembled WGS sequence"/>
</dbReference>
<protein>
    <submittedName>
        <fullName evidence="4">DUF4469 domain-containing protein</fullName>
    </submittedName>
</protein>
<accession>A0A9D2J1M8</accession>